<keyword evidence="2 4" id="KW-0863">Zinc-finger</keyword>
<keyword evidence="3" id="KW-0862">Zinc</keyword>
<dbReference type="OMA" id="YSCEPNT"/>
<feature type="compositionally biased region" description="Polar residues" evidence="5">
    <location>
        <begin position="741"/>
        <end position="761"/>
    </location>
</feature>
<dbReference type="InterPro" id="IPR009057">
    <property type="entry name" value="Homeodomain-like_sf"/>
</dbReference>
<dbReference type="ExpressionAtlas" id="A0A1D6GCM2">
    <property type="expression patterns" value="baseline and differential"/>
</dbReference>
<reference evidence="9" key="3">
    <citation type="submission" date="2019-07" db="EMBL/GenBank/DDBJ databases">
        <authorList>
            <person name="Seetharam A."/>
            <person name="Woodhouse M."/>
            <person name="Cannon E."/>
        </authorList>
    </citation>
    <scope>NUCLEOTIDE SEQUENCE [LARGE SCALE GENOMIC DNA]</scope>
    <source>
        <strain evidence="9">cv. B73</strain>
    </source>
</reference>
<feature type="region of interest" description="Disordered" evidence="5">
    <location>
        <begin position="718"/>
        <end position="853"/>
    </location>
</feature>
<feature type="compositionally biased region" description="Polar residues" evidence="5">
    <location>
        <begin position="518"/>
        <end position="530"/>
    </location>
</feature>
<dbReference type="Gene3D" id="1.10.10.60">
    <property type="entry name" value="Homeodomain-like"/>
    <property type="match status" value="1"/>
</dbReference>
<dbReference type="PANTHER" id="PTHR47863:SF4">
    <property type="entry name" value="RING_FYVE_PHD ZINC FINGER SUPERFAMILY PROTEIN"/>
    <property type="match status" value="1"/>
</dbReference>
<reference evidence="10" key="1">
    <citation type="journal article" date="2009" name="Science">
        <title>The B73 maize genome: complexity, diversity, and dynamics.</title>
        <authorList>
            <person name="Schnable P.S."/>
            <person name="Ware D."/>
            <person name="Fulton R.S."/>
            <person name="Stein J.C."/>
            <person name="Wei F."/>
            <person name="Pasternak S."/>
            <person name="Liang C."/>
            <person name="Zhang J."/>
            <person name="Fulton L."/>
            <person name="Graves T.A."/>
            <person name="Minx P."/>
            <person name="Reily A.D."/>
            <person name="Courtney L."/>
            <person name="Kruchowski S.S."/>
            <person name="Tomlinson C."/>
            <person name="Strong C."/>
            <person name="Delehaunty K."/>
            <person name="Fronick C."/>
            <person name="Courtney B."/>
            <person name="Rock S.M."/>
            <person name="Belter E."/>
            <person name="Du F."/>
            <person name="Kim K."/>
            <person name="Abbott R.M."/>
            <person name="Cotton M."/>
            <person name="Levy A."/>
            <person name="Marchetto P."/>
            <person name="Ochoa K."/>
            <person name="Jackson S.M."/>
            <person name="Gillam B."/>
            <person name="Chen W."/>
            <person name="Yan L."/>
            <person name="Higginbotham J."/>
            <person name="Cardenas M."/>
            <person name="Waligorski J."/>
            <person name="Applebaum E."/>
            <person name="Phelps L."/>
            <person name="Falcone J."/>
            <person name="Kanchi K."/>
            <person name="Thane T."/>
            <person name="Scimone A."/>
            <person name="Thane N."/>
            <person name="Henke J."/>
            <person name="Wang T."/>
            <person name="Ruppert J."/>
            <person name="Shah N."/>
            <person name="Rotter K."/>
            <person name="Hodges J."/>
            <person name="Ingenthron E."/>
            <person name="Cordes M."/>
            <person name="Kohlberg S."/>
            <person name="Sgro J."/>
            <person name="Delgado B."/>
            <person name="Mead K."/>
            <person name="Chinwalla A."/>
            <person name="Leonard S."/>
            <person name="Crouse K."/>
            <person name="Collura K."/>
            <person name="Kudrna D."/>
            <person name="Currie J."/>
            <person name="He R."/>
            <person name="Angelova A."/>
            <person name="Rajasekar S."/>
            <person name="Mueller T."/>
            <person name="Lomeli R."/>
            <person name="Scara G."/>
            <person name="Ko A."/>
            <person name="Delaney K."/>
            <person name="Wissotski M."/>
            <person name="Lopez G."/>
            <person name="Campos D."/>
            <person name="Braidotti M."/>
            <person name="Ashley E."/>
            <person name="Golser W."/>
            <person name="Kim H."/>
            <person name="Lee S."/>
            <person name="Lin J."/>
            <person name="Dujmic Z."/>
            <person name="Kim W."/>
            <person name="Talag J."/>
            <person name="Zuccolo A."/>
            <person name="Fan C."/>
            <person name="Sebastian A."/>
            <person name="Kramer M."/>
            <person name="Spiegel L."/>
            <person name="Nascimento L."/>
            <person name="Zutavern T."/>
            <person name="Miller B."/>
            <person name="Ambroise C."/>
            <person name="Muller S."/>
            <person name="Spooner W."/>
            <person name="Narechania A."/>
            <person name="Ren L."/>
            <person name="Wei S."/>
            <person name="Kumari S."/>
            <person name="Faga B."/>
            <person name="Levy M.J."/>
            <person name="McMahan L."/>
            <person name="Van Buren P."/>
            <person name="Vaughn M.W."/>
            <person name="Ying K."/>
            <person name="Yeh C.-T."/>
            <person name="Emrich S.J."/>
            <person name="Jia Y."/>
            <person name="Kalyanaraman A."/>
            <person name="Hsia A.-P."/>
            <person name="Barbazuk W.B."/>
            <person name="Baucom R.S."/>
            <person name="Brutnell T.P."/>
            <person name="Carpita N.C."/>
            <person name="Chaparro C."/>
            <person name="Chia J.-M."/>
            <person name="Deragon J.-M."/>
            <person name="Estill J.C."/>
            <person name="Fu Y."/>
            <person name="Jeddeloh J.A."/>
            <person name="Han Y."/>
            <person name="Lee H."/>
            <person name="Li P."/>
            <person name="Lisch D.R."/>
            <person name="Liu S."/>
            <person name="Liu Z."/>
            <person name="Nagel D.H."/>
            <person name="McCann M.C."/>
            <person name="SanMiguel P."/>
            <person name="Myers A.M."/>
            <person name="Nettleton D."/>
            <person name="Nguyen J."/>
            <person name="Penning B.W."/>
            <person name="Ponnala L."/>
            <person name="Schneider K.L."/>
            <person name="Schwartz D.C."/>
            <person name="Sharma A."/>
            <person name="Soderlund C."/>
            <person name="Springer N.M."/>
            <person name="Sun Q."/>
            <person name="Wang H."/>
            <person name="Waterman M."/>
            <person name="Westerman R."/>
            <person name="Wolfgruber T.K."/>
            <person name="Yang L."/>
            <person name="Yu Y."/>
            <person name="Zhang L."/>
            <person name="Zhou S."/>
            <person name="Zhu Q."/>
            <person name="Bennetzen J.L."/>
            <person name="Dawe R.K."/>
            <person name="Jiang J."/>
            <person name="Jiang N."/>
            <person name="Presting G.G."/>
            <person name="Wessler S.R."/>
            <person name="Aluru S."/>
            <person name="Martienssen R.A."/>
            <person name="Clifton S.W."/>
            <person name="McCombie W.R."/>
            <person name="Wing R.A."/>
            <person name="Wilson R.K."/>
        </authorList>
    </citation>
    <scope>NUCLEOTIDE SEQUENCE [LARGE SCALE GENOMIC DNA]</scope>
    <source>
        <strain evidence="10">cv. B73</strain>
    </source>
</reference>
<evidence type="ECO:0000256" key="4">
    <source>
        <dbReference type="PROSITE-ProRule" id="PRU00146"/>
    </source>
</evidence>
<dbReference type="AlphaFoldDB" id="A0A1D6GCM2"/>
<evidence type="ECO:0000313" key="9">
    <source>
        <dbReference type="EnsemblPlants" id="Zm00001eb210290_P002"/>
    </source>
</evidence>
<protein>
    <submittedName>
        <fullName evidence="8">TRF-like 10</fullName>
    </submittedName>
</protein>
<keyword evidence="1" id="KW-0479">Metal-binding</keyword>
<dbReference type="SMART" id="SM00249">
    <property type="entry name" value="PHD"/>
    <property type="match status" value="1"/>
</dbReference>
<dbReference type="Proteomes" id="UP000007305">
    <property type="component" value="Chromosome 5"/>
</dbReference>
<evidence type="ECO:0000256" key="2">
    <source>
        <dbReference type="ARBA" id="ARBA00022771"/>
    </source>
</evidence>
<dbReference type="InterPro" id="IPR011011">
    <property type="entry name" value="Znf_FYVE_PHD"/>
</dbReference>
<keyword evidence="10" id="KW-1185">Reference proteome</keyword>
<dbReference type="InterPro" id="IPR019787">
    <property type="entry name" value="Znf_PHD-finger"/>
</dbReference>
<dbReference type="PROSITE" id="PS50016">
    <property type="entry name" value="ZF_PHD_2"/>
    <property type="match status" value="1"/>
</dbReference>
<dbReference type="PROSITE" id="PS50090">
    <property type="entry name" value="MYB_LIKE"/>
    <property type="match status" value="1"/>
</dbReference>
<evidence type="ECO:0000256" key="5">
    <source>
        <dbReference type="SAM" id="MobiDB-lite"/>
    </source>
</evidence>
<dbReference type="GeneID" id="103625700"/>
<dbReference type="SUPFAM" id="SSF57903">
    <property type="entry name" value="FYVE/PHD zinc finger"/>
    <property type="match status" value="1"/>
</dbReference>
<name>A0A1D6GCM2_MAIZE</name>
<accession>A0A1D6GCM2</accession>
<reference evidence="9" key="4">
    <citation type="submission" date="2021-05" db="UniProtKB">
        <authorList>
            <consortium name="EnsemblPlants"/>
        </authorList>
    </citation>
    <scope>IDENTIFICATION</scope>
    <source>
        <strain evidence="9">cv. B73</strain>
    </source>
</reference>
<evidence type="ECO:0000259" key="6">
    <source>
        <dbReference type="PROSITE" id="PS50016"/>
    </source>
</evidence>
<feature type="compositionally biased region" description="Basic and acidic residues" evidence="5">
    <location>
        <begin position="720"/>
        <end position="740"/>
    </location>
</feature>
<feature type="compositionally biased region" description="Low complexity" evidence="5">
    <location>
        <begin position="786"/>
        <end position="802"/>
    </location>
</feature>
<reference evidence="8" key="2">
    <citation type="submission" date="2015-12" db="EMBL/GenBank/DDBJ databases">
        <title>Update maize B73 reference genome by single molecule sequencing technologies.</title>
        <authorList>
            <consortium name="Maize Genome Sequencing Project"/>
            <person name="Ware D."/>
        </authorList>
    </citation>
    <scope>NUCLEOTIDE SEQUENCE</scope>
    <source>
        <tissue evidence="8">Seedling</tissue>
    </source>
</reference>
<feature type="region of interest" description="Disordered" evidence="5">
    <location>
        <begin position="518"/>
        <end position="545"/>
    </location>
</feature>
<evidence type="ECO:0000259" key="7">
    <source>
        <dbReference type="PROSITE" id="PS50090"/>
    </source>
</evidence>
<feature type="region of interest" description="Disordered" evidence="5">
    <location>
        <begin position="263"/>
        <end position="321"/>
    </location>
</feature>
<dbReference type="InterPro" id="IPR013083">
    <property type="entry name" value="Znf_RING/FYVE/PHD"/>
</dbReference>
<feature type="compositionally biased region" description="Basic and acidic residues" evidence="5">
    <location>
        <begin position="531"/>
        <end position="545"/>
    </location>
</feature>
<dbReference type="SUPFAM" id="SSF46689">
    <property type="entry name" value="Homeodomain-like"/>
    <property type="match status" value="1"/>
</dbReference>
<feature type="domain" description="Myb-like" evidence="7">
    <location>
        <begin position="855"/>
        <end position="916"/>
    </location>
</feature>
<evidence type="ECO:0000313" key="10">
    <source>
        <dbReference type="Proteomes" id="UP000007305"/>
    </source>
</evidence>
<dbReference type="InterPro" id="IPR001005">
    <property type="entry name" value="SANT/Myb"/>
</dbReference>
<dbReference type="InterPro" id="IPR019786">
    <property type="entry name" value="Zinc_finger_PHD-type_CS"/>
</dbReference>
<dbReference type="OrthoDB" id="785443at2759"/>
<dbReference type="RefSeq" id="XP_008644307.1">
    <property type="nucleotide sequence ID" value="XM_008646085.4"/>
</dbReference>
<gene>
    <name evidence="9" type="primary">LOC103625700</name>
    <name evidence="8" type="ORF">ZEAMMB73_Zm00001d012801</name>
</gene>
<keyword evidence="11" id="KW-1267">Proteomics identification</keyword>
<sequence length="928" mass="101379">MPPGSASAAAIATRFATHWIADALAGDEYIDFSVLKVLVGASSKPLAGAPEFTRERVALRCIQEVSSVIAAGGDAADTAGVLRVDGAQSCQNVLFQLMREVGSPGDLEKDLLPHFSQDIQEYLCTEKFMLPETSFQMLKQVDPLLTSMALQSQMEHNDTEQCDNDQSLRSSHRCVNIEKPVFVFPTDVVNESETGNLQKDPPAPTSVFHQPCMPQSRSYVPPQEDTIDAVGLGTRSSERIPIVEGNMSVGSVLASDGCDAPLQGSITEPFSQQDKHDHTATVEPKSCKQKSPSLSHCADGDGANDGGSSNQSSKVSIHEGLSSHATVTSGFDRISDVLPTDASGPEHLPECITAQDTNMISQLDSRKAHLSALQQDRGEKVTQDLEDISANIGLVEKDHVHGDLTLQSASVLLSISCNGANQGSKSETNLQPGIVATEDRMALEEQNADKSHLEFSDTNMANQALHDDCSVMKNNAVHGGLTAQTAAVSQNCNVTLHDKTSEANCFSEPENEKNIQKNNCHTYVPGSSQDRGGESAKETSNELKSKDASPEIFVHFEDQYIIDTLEGLSQQDLCLKCGKGGQLLECSRCFLAVHSSCLGSSATFEGTNLFYCPICSYKKAIEACKKANKTYCEARKNLAALLSKTQVTKQVQPGDAHENEVNNLAHQVKEPNQQRRKQKINAIGKGYPKEVLTEKVPFQNSGSSASINIHSVLQNNNEIQVKDSEKRRQAVDEEGRKEASNDNSSHETGSSSQIRCDSPLNQDVEADQDGNLTASNQPGGSDESEATSSDDSGRPSSSWQSSRYWRCTRHNKKGLQDKEPAVSSKSKEDQQMPTSPAKRKSANPQKHYSNPVARARRRRKLWWTAEEEAMLKDGMAKFSPHNDGQISWTQILQYGRGVFNIARLPCDLRVKWRNMQMKERRAVSYTHI</sequence>
<evidence type="ECO:0000256" key="3">
    <source>
        <dbReference type="ARBA" id="ARBA00022833"/>
    </source>
</evidence>
<evidence type="ECO:0007829" key="11">
    <source>
        <dbReference type="PeptideAtlas" id="A0A1D6GCM2"/>
    </source>
</evidence>
<dbReference type="EnsemblPlants" id="Zm00001eb210290_T002">
    <property type="protein sequence ID" value="Zm00001eb210290_P002"/>
    <property type="gene ID" value="Zm00001eb210290"/>
</dbReference>
<dbReference type="PANTHER" id="PTHR47863">
    <property type="entry name" value="RING/FYVE/PHD ZINC FINGER SUPERFAMILY PROTEIN"/>
    <property type="match status" value="1"/>
</dbReference>
<evidence type="ECO:0000256" key="1">
    <source>
        <dbReference type="ARBA" id="ARBA00022723"/>
    </source>
</evidence>
<dbReference type="Gene3D" id="3.30.40.10">
    <property type="entry name" value="Zinc/RING finger domain, C3HC4 (zinc finger)"/>
    <property type="match status" value="1"/>
</dbReference>
<dbReference type="KEGG" id="zma:103625700"/>
<proteinExistence type="evidence at protein level"/>
<dbReference type="PaxDb" id="4577-GRMZM2G309624_P01"/>
<dbReference type="PROSITE" id="PS01359">
    <property type="entry name" value="ZF_PHD_1"/>
    <property type="match status" value="1"/>
</dbReference>
<feature type="compositionally biased region" description="Basic and acidic residues" evidence="5">
    <location>
        <begin position="814"/>
        <end position="830"/>
    </location>
</feature>
<dbReference type="eggNOG" id="ENOG502S100">
    <property type="taxonomic scope" value="Eukaryota"/>
</dbReference>
<feature type="domain" description="PHD-type" evidence="6">
    <location>
        <begin position="571"/>
        <end position="618"/>
    </location>
</feature>
<dbReference type="InterPro" id="IPR001965">
    <property type="entry name" value="Znf_PHD"/>
</dbReference>
<dbReference type="Gramene" id="Zm00001eb210290_T002">
    <property type="protein sequence ID" value="Zm00001eb210290_P002"/>
    <property type="gene ID" value="Zm00001eb210290"/>
</dbReference>
<dbReference type="EMBL" id="CM000781">
    <property type="protein sequence ID" value="AQK61418.1"/>
    <property type="molecule type" value="Genomic_DNA"/>
</dbReference>
<evidence type="ECO:0000313" key="8">
    <source>
        <dbReference type="EMBL" id="AQK61418.1"/>
    </source>
</evidence>
<dbReference type="GO" id="GO:0008270">
    <property type="term" value="F:zinc ion binding"/>
    <property type="evidence" value="ECO:0007669"/>
    <property type="project" value="UniProtKB-KW"/>
</dbReference>
<organism evidence="8">
    <name type="scientific">Zea mays</name>
    <name type="common">Maize</name>
    <dbReference type="NCBI Taxonomy" id="4577"/>
    <lineage>
        <taxon>Eukaryota</taxon>
        <taxon>Viridiplantae</taxon>
        <taxon>Streptophyta</taxon>
        <taxon>Embryophyta</taxon>
        <taxon>Tracheophyta</taxon>
        <taxon>Spermatophyta</taxon>
        <taxon>Magnoliopsida</taxon>
        <taxon>Liliopsida</taxon>
        <taxon>Poales</taxon>
        <taxon>Poaceae</taxon>
        <taxon>PACMAD clade</taxon>
        <taxon>Panicoideae</taxon>
        <taxon>Andropogonodae</taxon>
        <taxon>Andropogoneae</taxon>
        <taxon>Tripsacinae</taxon>
        <taxon>Zea</taxon>
    </lineage>
</organism>